<dbReference type="InterPro" id="IPR011990">
    <property type="entry name" value="TPR-like_helical_dom_sf"/>
</dbReference>
<dbReference type="Pfam" id="PF03704">
    <property type="entry name" value="BTAD"/>
    <property type="match status" value="1"/>
</dbReference>
<dbReference type="EMBL" id="JBHEZX010000004">
    <property type="protein sequence ID" value="MFC1409820.1"/>
    <property type="molecule type" value="Genomic_DNA"/>
</dbReference>
<dbReference type="Gene3D" id="1.25.40.10">
    <property type="entry name" value="Tetratricopeptide repeat domain"/>
    <property type="match status" value="1"/>
</dbReference>
<dbReference type="SUPFAM" id="SSF48452">
    <property type="entry name" value="TPR-like"/>
    <property type="match status" value="1"/>
</dbReference>
<protein>
    <submittedName>
        <fullName evidence="1">BTAD domain-containing putative transcriptional regulator</fullName>
    </submittedName>
</protein>
<dbReference type="SMART" id="SM01043">
    <property type="entry name" value="BTAD"/>
    <property type="match status" value="1"/>
</dbReference>
<accession>A0ABV6V7X6</accession>
<dbReference type="InterPro" id="IPR005158">
    <property type="entry name" value="BTAD"/>
</dbReference>
<comment type="caution">
    <text evidence="1">The sequence shown here is derived from an EMBL/GenBank/DDBJ whole genome shotgun (WGS) entry which is preliminary data.</text>
</comment>
<dbReference type="Proteomes" id="UP001592582">
    <property type="component" value="Unassembled WGS sequence"/>
</dbReference>
<reference evidence="1 2" key="1">
    <citation type="submission" date="2024-09" db="EMBL/GenBank/DDBJ databases">
        <authorList>
            <person name="Lee S.D."/>
        </authorList>
    </citation>
    <scope>NUCLEOTIDE SEQUENCE [LARGE SCALE GENOMIC DNA]</scope>
    <source>
        <strain evidence="1 2">N1-1</strain>
    </source>
</reference>
<dbReference type="InterPro" id="IPR051677">
    <property type="entry name" value="AfsR-DnrI-RedD_regulator"/>
</dbReference>
<gene>
    <name evidence="1" type="ORF">ACEZDG_11080</name>
</gene>
<evidence type="ECO:0000313" key="1">
    <source>
        <dbReference type="EMBL" id="MFC1409820.1"/>
    </source>
</evidence>
<dbReference type="PANTHER" id="PTHR35807">
    <property type="entry name" value="TRANSCRIPTIONAL REGULATOR REDD-RELATED"/>
    <property type="match status" value="1"/>
</dbReference>
<organism evidence="1 2">
    <name type="scientific">Streptacidiphilus alkalitolerans</name>
    <dbReference type="NCBI Taxonomy" id="3342712"/>
    <lineage>
        <taxon>Bacteria</taxon>
        <taxon>Bacillati</taxon>
        <taxon>Actinomycetota</taxon>
        <taxon>Actinomycetes</taxon>
        <taxon>Kitasatosporales</taxon>
        <taxon>Streptomycetaceae</taxon>
        <taxon>Streptacidiphilus</taxon>
    </lineage>
</organism>
<sequence>MVIELSLLGGWRLAADGRPAALPEAARKVVAYVAVRGPSTRQQLIGALWPESPEAQAGACLRSTLWRIRRCLEDLLVARGEWVSLDPRVRLDLAGLRSDLLRVPDPPRPGPEELDGELLPDWYDDWLLVEQERLRQQCLHALERLAAVLADEGDYGAALQTALDAVRIDPLRESAHRAVIGIHLSEGNRSEALRHYAAYRRLLHDELGLEPSPLLRCLVPPSPADLLTGPGAARTALS</sequence>
<name>A0ABV6V7X6_9ACTN</name>
<proteinExistence type="predicted"/>
<keyword evidence="2" id="KW-1185">Reference proteome</keyword>
<evidence type="ECO:0000313" key="2">
    <source>
        <dbReference type="Proteomes" id="UP001592582"/>
    </source>
</evidence>